<name>A0A369K954_HYPMA</name>
<organism evidence="1 2">
    <name type="scientific">Hypsizygus marmoreus</name>
    <name type="common">White beech mushroom</name>
    <name type="synonym">Agaricus marmoreus</name>
    <dbReference type="NCBI Taxonomy" id="39966"/>
    <lineage>
        <taxon>Eukaryota</taxon>
        <taxon>Fungi</taxon>
        <taxon>Dikarya</taxon>
        <taxon>Basidiomycota</taxon>
        <taxon>Agaricomycotina</taxon>
        <taxon>Agaricomycetes</taxon>
        <taxon>Agaricomycetidae</taxon>
        <taxon>Agaricales</taxon>
        <taxon>Tricholomatineae</taxon>
        <taxon>Lyophyllaceae</taxon>
        <taxon>Hypsizygus</taxon>
    </lineage>
</organism>
<keyword evidence="2" id="KW-1185">Reference proteome</keyword>
<reference evidence="1" key="1">
    <citation type="submission" date="2018-04" db="EMBL/GenBank/DDBJ databases">
        <title>Whole genome sequencing of Hypsizygus marmoreus.</title>
        <authorList>
            <person name="Choi I.-G."/>
            <person name="Min B."/>
            <person name="Kim J.-G."/>
            <person name="Kim S."/>
            <person name="Oh Y.-L."/>
            <person name="Kong W.-S."/>
            <person name="Park H."/>
            <person name="Jeong J."/>
            <person name="Song E.-S."/>
        </authorList>
    </citation>
    <scope>NUCLEOTIDE SEQUENCE [LARGE SCALE GENOMIC DNA]</scope>
    <source>
        <strain evidence="1">51987-8</strain>
    </source>
</reference>
<evidence type="ECO:0000313" key="1">
    <source>
        <dbReference type="EMBL" id="RDB29980.1"/>
    </source>
</evidence>
<comment type="caution">
    <text evidence="1">The sequence shown here is derived from an EMBL/GenBank/DDBJ whole genome shotgun (WGS) entry which is preliminary data.</text>
</comment>
<dbReference type="AlphaFoldDB" id="A0A369K954"/>
<protein>
    <submittedName>
        <fullName evidence="1">Uncharacterized protein</fullName>
    </submittedName>
</protein>
<dbReference type="InParanoid" id="A0A369K954"/>
<dbReference type="EMBL" id="LUEZ02000009">
    <property type="protein sequence ID" value="RDB29980.1"/>
    <property type="molecule type" value="Genomic_DNA"/>
</dbReference>
<sequence length="211" mass="24035">MTVFPVALSHHALFDDSKSIASGDAMTTPFAALSLNSPSCRPSPRNEGETVVKAVVNPAQLHPQKRTLTRVPSMPEAARTTDRYYFFGWPVQYTRLIELAKKSGYPPQQCADEYTMFDGLLYVERVSGYKWAYPTLGVVEPGCEEYALSAQAPFPGEKVMPMITVFTNSRTLADRRPTVQQMQRLLQIFDYREPKWYKDARPREDFSLYCM</sequence>
<dbReference type="Proteomes" id="UP000076154">
    <property type="component" value="Unassembled WGS sequence"/>
</dbReference>
<evidence type="ECO:0000313" key="2">
    <source>
        <dbReference type="Proteomes" id="UP000076154"/>
    </source>
</evidence>
<dbReference type="OrthoDB" id="2609391at2759"/>
<gene>
    <name evidence="1" type="ORF">Hypma_014117</name>
</gene>
<accession>A0A369K954</accession>
<proteinExistence type="predicted"/>